<gene>
    <name evidence="3" type="ORF">I6U48_14780</name>
</gene>
<comment type="caution">
    <text evidence="3">The sequence shown here is derived from an EMBL/GenBank/DDBJ whole genome shotgun (WGS) entry which is preliminary data.</text>
</comment>
<dbReference type="Pfam" id="PF11495">
    <property type="entry name" value="Regulator_TrmB"/>
    <property type="match status" value="1"/>
</dbReference>
<reference evidence="3" key="1">
    <citation type="submission" date="2020-12" db="EMBL/GenBank/DDBJ databases">
        <title>Clostridium thailandense sp. nov., a novel acetogenic bacterium isolated from peat land soil in Thailand.</title>
        <authorList>
            <person name="Chaikitkaew S."/>
            <person name="Birkeland N.K."/>
        </authorList>
    </citation>
    <scope>NUCLEOTIDE SEQUENCE</scope>
    <source>
        <strain evidence="3">PL3</strain>
    </source>
</reference>
<dbReference type="Proteomes" id="UP000694308">
    <property type="component" value="Unassembled WGS sequence"/>
</dbReference>
<protein>
    <submittedName>
        <fullName evidence="3">TrmB family transcriptional regulator</fullName>
    </submittedName>
</protein>
<sequence length="267" mass="30720">MIDESLINKLQSFGLNQYEAKAYVALLGIGRSNAYNVSKKSGIPRARIYDILESLMIRGIVMFEETSDGTKNYNALPANVFLDQARETWIDNYNHVEKELKAIEAQEKKEEIYVSTVKGEKNILAFCRNLICDAKQKVIISIWNSMYLELLGDLQACVHRGCNVRGITFGVQNPLSTLDKHKVNKVHNSFDKKKWFILSVDSKKLLYGHSSEYNSNAFYTDDPTHIYLLEDYIFHDVLVNRVIEKENKDQEDNQMISEILSEMKGTF</sequence>
<feature type="domain" description="Transcription regulator TrmB N-terminal" evidence="1">
    <location>
        <begin position="10"/>
        <end position="78"/>
    </location>
</feature>
<feature type="domain" description="Transcription regulator TrmB C-terminal" evidence="2">
    <location>
        <begin position="113"/>
        <end position="236"/>
    </location>
</feature>
<dbReference type="RefSeq" id="WP_218321236.1">
    <property type="nucleotide sequence ID" value="NZ_JAEEGC010000068.1"/>
</dbReference>
<dbReference type="Pfam" id="PF01978">
    <property type="entry name" value="TrmB"/>
    <property type="match status" value="1"/>
</dbReference>
<evidence type="ECO:0000259" key="1">
    <source>
        <dbReference type="Pfam" id="PF01978"/>
    </source>
</evidence>
<evidence type="ECO:0000259" key="2">
    <source>
        <dbReference type="Pfam" id="PF11495"/>
    </source>
</evidence>
<organism evidence="3 4">
    <name type="scientific">Clostridium thailandense</name>
    <dbReference type="NCBI Taxonomy" id="2794346"/>
    <lineage>
        <taxon>Bacteria</taxon>
        <taxon>Bacillati</taxon>
        <taxon>Bacillota</taxon>
        <taxon>Clostridia</taxon>
        <taxon>Eubacteriales</taxon>
        <taxon>Clostridiaceae</taxon>
        <taxon>Clostridium</taxon>
    </lineage>
</organism>
<dbReference type="InterPro" id="IPR021586">
    <property type="entry name" value="Tscrpt_reg_TrmB_C"/>
</dbReference>
<dbReference type="PANTHER" id="PTHR34293">
    <property type="entry name" value="HTH-TYPE TRANSCRIPTIONAL REGULATOR TRMBL2"/>
    <property type="match status" value="1"/>
</dbReference>
<dbReference type="EMBL" id="JAEEGC010000068">
    <property type="protein sequence ID" value="MBV7274169.1"/>
    <property type="molecule type" value="Genomic_DNA"/>
</dbReference>
<accession>A0A949U0S4</accession>
<evidence type="ECO:0000313" key="4">
    <source>
        <dbReference type="Proteomes" id="UP000694308"/>
    </source>
</evidence>
<dbReference type="InterPro" id="IPR002831">
    <property type="entry name" value="Tscrpt_reg_TrmB_N"/>
</dbReference>
<dbReference type="CDD" id="cd09124">
    <property type="entry name" value="PLDc_like_TrmB_middle"/>
    <property type="match status" value="1"/>
</dbReference>
<dbReference type="InterPro" id="IPR051797">
    <property type="entry name" value="TrmB-like"/>
</dbReference>
<evidence type="ECO:0000313" key="3">
    <source>
        <dbReference type="EMBL" id="MBV7274169.1"/>
    </source>
</evidence>
<dbReference type="PANTHER" id="PTHR34293:SF1">
    <property type="entry name" value="HTH-TYPE TRANSCRIPTIONAL REGULATOR TRMBL2"/>
    <property type="match status" value="1"/>
</dbReference>
<keyword evidence="4" id="KW-1185">Reference proteome</keyword>
<name>A0A949U0S4_9CLOT</name>
<dbReference type="AlphaFoldDB" id="A0A949U0S4"/>
<proteinExistence type="predicted"/>